<evidence type="ECO:0000313" key="2">
    <source>
        <dbReference type="Ensembl" id="ENSCINP00000030548.1"/>
    </source>
</evidence>
<proteinExistence type="predicted"/>
<evidence type="ECO:0000313" key="3">
    <source>
        <dbReference type="Proteomes" id="UP000008144"/>
    </source>
</evidence>
<dbReference type="SUPFAM" id="SSF56436">
    <property type="entry name" value="C-type lectin-like"/>
    <property type="match status" value="1"/>
</dbReference>
<keyword evidence="1" id="KW-0732">Signal</keyword>
<reference evidence="3" key="1">
    <citation type="journal article" date="2002" name="Science">
        <title>The draft genome of Ciona intestinalis: insights into chordate and vertebrate origins.</title>
        <authorList>
            <person name="Dehal P."/>
            <person name="Satou Y."/>
            <person name="Campbell R.K."/>
            <person name="Chapman J."/>
            <person name="Degnan B."/>
            <person name="De Tomaso A."/>
            <person name="Davidson B."/>
            <person name="Di Gregorio A."/>
            <person name="Gelpke M."/>
            <person name="Goodstein D.M."/>
            <person name="Harafuji N."/>
            <person name="Hastings K.E."/>
            <person name="Ho I."/>
            <person name="Hotta K."/>
            <person name="Huang W."/>
            <person name="Kawashima T."/>
            <person name="Lemaire P."/>
            <person name="Martinez D."/>
            <person name="Meinertzhagen I.A."/>
            <person name="Necula S."/>
            <person name="Nonaka M."/>
            <person name="Putnam N."/>
            <person name="Rash S."/>
            <person name="Saiga H."/>
            <person name="Satake M."/>
            <person name="Terry A."/>
            <person name="Yamada L."/>
            <person name="Wang H.G."/>
            <person name="Awazu S."/>
            <person name="Azumi K."/>
            <person name="Boore J."/>
            <person name="Branno M."/>
            <person name="Chin-Bow S."/>
            <person name="DeSantis R."/>
            <person name="Doyle S."/>
            <person name="Francino P."/>
            <person name="Keys D.N."/>
            <person name="Haga S."/>
            <person name="Hayashi H."/>
            <person name="Hino K."/>
            <person name="Imai K.S."/>
            <person name="Inaba K."/>
            <person name="Kano S."/>
            <person name="Kobayashi K."/>
            <person name="Kobayashi M."/>
            <person name="Lee B.I."/>
            <person name="Makabe K.W."/>
            <person name="Manohar C."/>
            <person name="Matassi G."/>
            <person name="Medina M."/>
            <person name="Mochizuki Y."/>
            <person name="Mount S."/>
            <person name="Morishita T."/>
            <person name="Miura S."/>
            <person name="Nakayama A."/>
            <person name="Nishizaka S."/>
            <person name="Nomoto H."/>
            <person name="Ohta F."/>
            <person name="Oishi K."/>
            <person name="Rigoutsos I."/>
            <person name="Sano M."/>
            <person name="Sasaki A."/>
            <person name="Sasakura Y."/>
            <person name="Shoguchi E."/>
            <person name="Shin-i T."/>
            <person name="Spagnuolo A."/>
            <person name="Stainier D."/>
            <person name="Suzuki M.M."/>
            <person name="Tassy O."/>
            <person name="Takatori N."/>
            <person name="Tokuoka M."/>
            <person name="Yagi K."/>
            <person name="Yoshizaki F."/>
            <person name="Wada S."/>
            <person name="Zhang C."/>
            <person name="Hyatt P.D."/>
            <person name="Larimer F."/>
            <person name="Detter C."/>
            <person name="Doggett N."/>
            <person name="Glavina T."/>
            <person name="Hawkins T."/>
            <person name="Richardson P."/>
            <person name="Lucas S."/>
            <person name="Kohara Y."/>
            <person name="Levine M."/>
            <person name="Satoh N."/>
            <person name="Rokhsar D.S."/>
        </authorList>
    </citation>
    <scope>NUCLEOTIDE SEQUENCE [LARGE SCALE GENOMIC DNA]</scope>
</reference>
<feature type="signal peptide" evidence="1">
    <location>
        <begin position="1"/>
        <end position="20"/>
    </location>
</feature>
<organism evidence="2 3">
    <name type="scientific">Ciona intestinalis</name>
    <name type="common">Transparent sea squirt</name>
    <name type="synonym">Ascidia intestinalis</name>
    <dbReference type="NCBI Taxonomy" id="7719"/>
    <lineage>
        <taxon>Eukaryota</taxon>
        <taxon>Metazoa</taxon>
        <taxon>Chordata</taxon>
        <taxon>Tunicata</taxon>
        <taxon>Ascidiacea</taxon>
        <taxon>Phlebobranchia</taxon>
        <taxon>Cionidae</taxon>
        <taxon>Ciona</taxon>
    </lineage>
</organism>
<feature type="chain" id="PRO_5003578004" evidence="1">
    <location>
        <begin position="21"/>
        <end position="205"/>
    </location>
</feature>
<sequence>MRKVVNLLLVLAQVWSVAQSTDQLMTSRGSWKQPSFSQKSKTKLQILYRLCLSKAPDFVYAVAKPSNQSLPFEFSLVVLEMNSGSFLVELERVDQASGWDTMITVDWFLYTGIALVHGKRVFWLPDLSETKTMNQEQSAIYCTNRGAELADIADKETYKLIYNHIAESHMYNTKIRSFVHAWLASKYNPQTRNVTQSNGEPGFNG</sequence>
<keyword evidence="3" id="KW-1185">Reference proteome</keyword>
<dbReference type="HOGENOM" id="CLU_093503_0_0_1"/>
<reference evidence="2" key="3">
    <citation type="submission" date="2025-08" db="UniProtKB">
        <authorList>
            <consortium name="Ensembl"/>
        </authorList>
    </citation>
    <scope>IDENTIFICATION</scope>
</reference>
<dbReference type="Ensembl" id="ENSCINT00000030217.1">
    <property type="protein sequence ID" value="ENSCINP00000030548.1"/>
    <property type="gene ID" value="ENSCING00000018668.1"/>
</dbReference>
<dbReference type="InterPro" id="IPR016187">
    <property type="entry name" value="CTDL_fold"/>
</dbReference>
<dbReference type="AlphaFoldDB" id="H2XLL6"/>
<name>H2XLL6_CIOIN</name>
<reference evidence="2" key="2">
    <citation type="journal article" date="2008" name="Genome Biol.">
        <title>Improved genome assembly and evidence-based global gene model set for the chordate Ciona intestinalis: new insight into intron and operon populations.</title>
        <authorList>
            <person name="Satou Y."/>
            <person name="Mineta K."/>
            <person name="Ogasawara M."/>
            <person name="Sasakura Y."/>
            <person name="Shoguchi E."/>
            <person name="Ueno K."/>
            <person name="Yamada L."/>
            <person name="Matsumoto J."/>
            <person name="Wasserscheid J."/>
            <person name="Dewar K."/>
            <person name="Wiley G.B."/>
            <person name="Macmil S.L."/>
            <person name="Roe B.A."/>
            <person name="Zeller R.W."/>
            <person name="Hastings K.E."/>
            <person name="Lemaire P."/>
            <person name="Lindquist E."/>
            <person name="Endo T."/>
            <person name="Hotta K."/>
            <person name="Inaba K."/>
        </authorList>
    </citation>
    <scope>NUCLEOTIDE SEQUENCE [LARGE SCALE GENOMIC DNA]</scope>
    <source>
        <strain evidence="2">wild type</strain>
    </source>
</reference>
<dbReference type="EMBL" id="EAAA01000779">
    <property type="status" value="NOT_ANNOTATED_CDS"/>
    <property type="molecule type" value="Genomic_DNA"/>
</dbReference>
<dbReference type="InParanoid" id="H2XLL6"/>
<protein>
    <submittedName>
        <fullName evidence="2">Uncharacterized protein</fullName>
    </submittedName>
</protein>
<accession>H2XLL6</accession>
<dbReference type="Proteomes" id="UP000008144">
    <property type="component" value="Chromosome 11"/>
</dbReference>
<reference evidence="2" key="4">
    <citation type="submission" date="2025-09" db="UniProtKB">
        <authorList>
            <consortium name="Ensembl"/>
        </authorList>
    </citation>
    <scope>IDENTIFICATION</scope>
</reference>
<dbReference type="GeneTree" id="ENSGT00530000064660"/>
<evidence type="ECO:0000256" key="1">
    <source>
        <dbReference type="SAM" id="SignalP"/>
    </source>
</evidence>